<reference evidence="1 2" key="1">
    <citation type="submission" date="2024-01" db="EMBL/GenBank/DDBJ databases">
        <title>Campylobacter porcellus sp. nov.</title>
        <authorList>
            <person name="Papic B."/>
            <person name="Gruntar I."/>
        </authorList>
    </citation>
    <scope>NUCLEOTIDE SEQUENCE [LARGE SCALE GENOMIC DNA]</scope>
    <source>
        <strain evidence="1 2">CX2-4855-23</strain>
    </source>
</reference>
<sequence length="61" mass="7089">MKYEYFISYAHDKGFGSSMVTLEQKIDGYELLLEISKKITKNINSNSQVIILNFILLKETK</sequence>
<accession>A0ABU7M4F1</accession>
<gene>
    <name evidence="1" type="ORF">V2I23_04710</name>
</gene>
<evidence type="ECO:0000313" key="2">
    <source>
        <dbReference type="Proteomes" id="UP001331664"/>
    </source>
</evidence>
<protein>
    <submittedName>
        <fullName evidence="1">Uncharacterized protein</fullName>
    </submittedName>
</protein>
<comment type="caution">
    <text evidence="1">The sequence shown here is derived from an EMBL/GenBank/DDBJ whole genome shotgun (WGS) entry which is preliminary data.</text>
</comment>
<dbReference type="Proteomes" id="UP001331664">
    <property type="component" value="Unassembled WGS sequence"/>
</dbReference>
<organism evidence="1 2">
    <name type="scientific">Campylobacter porcelli</name>
    <dbReference type="NCBI Taxonomy" id="1660073"/>
    <lineage>
        <taxon>Bacteria</taxon>
        <taxon>Pseudomonadati</taxon>
        <taxon>Campylobacterota</taxon>
        <taxon>Epsilonproteobacteria</taxon>
        <taxon>Campylobacterales</taxon>
        <taxon>Campylobacteraceae</taxon>
        <taxon>Campylobacter</taxon>
    </lineage>
</organism>
<name>A0ABU7M4F1_9BACT</name>
<evidence type="ECO:0000313" key="1">
    <source>
        <dbReference type="EMBL" id="MEE3744591.1"/>
    </source>
</evidence>
<proteinExistence type="predicted"/>
<keyword evidence="2" id="KW-1185">Reference proteome</keyword>
<dbReference type="EMBL" id="JAZBRD010000005">
    <property type="protein sequence ID" value="MEE3744591.1"/>
    <property type="molecule type" value="Genomic_DNA"/>
</dbReference>
<dbReference type="RefSeq" id="WP_330526201.1">
    <property type="nucleotide sequence ID" value="NZ_JAZBRD010000005.1"/>
</dbReference>